<comment type="caution">
    <text evidence="2">The sequence shown here is derived from an EMBL/GenBank/DDBJ whole genome shotgun (WGS) entry which is preliminary data.</text>
</comment>
<evidence type="ECO:0000313" key="3">
    <source>
        <dbReference type="Proteomes" id="UP001356427"/>
    </source>
</evidence>
<evidence type="ECO:0000313" key="2">
    <source>
        <dbReference type="EMBL" id="KAK6323923.1"/>
    </source>
</evidence>
<name>A0AAN8M361_9TELE</name>
<evidence type="ECO:0000256" key="1">
    <source>
        <dbReference type="SAM" id="MobiDB-lite"/>
    </source>
</evidence>
<sequence length="76" mass="8736">NTRFNHLLSITRRLTRDKLVYLPLFFSDSECCLALSISNNTRESRWVRSHIPLAIEPSSPRASNHRHETPSALDCS</sequence>
<feature type="region of interest" description="Disordered" evidence="1">
    <location>
        <begin position="56"/>
        <end position="76"/>
    </location>
</feature>
<gene>
    <name evidence="2" type="ORF">J4Q44_G00062620</name>
</gene>
<dbReference type="Proteomes" id="UP001356427">
    <property type="component" value="Unassembled WGS sequence"/>
</dbReference>
<dbReference type="EMBL" id="JAGTTL010000004">
    <property type="protein sequence ID" value="KAK6323923.1"/>
    <property type="molecule type" value="Genomic_DNA"/>
</dbReference>
<keyword evidence="3" id="KW-1185">Reference proteome</keyword>
<feature type="non-terminal residue" evidence="2">
    <location>
        <position position="1"/>
    </location>
</feature>
<protein>
    <submittedName>
        <fullName evidence="2">Uncharacterized protein</fullName>
    </submittedName>
</protein>
<organism evidence="2 3">
    <name type="scientific">Coregonus suidteri</name>
    <dbReference type="NCBI Taxonomy" id="861788"/>
    <lineage>
        <taxon>Eukaryota</taxon>
        <taxon>Metazoa</taxon>
        <taxon>Chordata</taxon>
        <taxon>Craniata</taxon>
        <taxon>Vertebrata</taxon>
        <taxon>Euteleostomi</taxon>
        <taxon>Actinopterygii</taxon>
        <taxon>Neopterygii</taxon>
        <taxon>Teleostei</taxon>
        <taxon>Protacanthopterygii</taxon>
        <taxon>Salmoniformes</taxon>
        <taxon>Salmonidae</taxon>
        <taxon>Coregoninae</taxon>
        <taxon>Coregonus</taxon>
    </lineage>
</organism>
<dbReference type="AlphaFoldDB" id="A0AAN8M361"/>
<accession>A0AAN8M361</accession>
<reference evidence="2 3" key="1">
    <citation type="submission" date="2021-04" db="EMBL/GenBank/DDBJ databases">
        <authorList>
            <person name="De Guttry C."/>
            <person name="Zahm M."/>
            <person name="Klopp C."/>
            <person name="Cabau C."/>
            <person name="Louis A."/>
            <person name="Berthelot C."/>
            <person name="Parey E."/>
            <person name="Roest Crollius H."/>
            <person name="Montfort J."/>
            <person name="Robinson-Rechavi M."/>
            <person name="Bucao C."/>
            <person name="Bouchez O."/>
            <person name="Gislard M."/>
            <person name="Lluch J."/>
            <person name="Milhes M."/>
            <person name="Lampietro C."/>
            <person name="Lopez Roques C."/>
            <person name="Donnadieu C."/>
            <person name="Braasch I."/>
            <person name="Desvignes T."/>
            <person name="Postlethwait J."/>
            <person name="Bobe J."/>
            <person name="Wedekind C."/>
            <person name="Guiguen Y."/>
        </authorList>
    </citation>
    <scope>NUCLEOTIDE SEQUENCE [LARGE SCALE GENOMIC DNA]</scope>
    <source>
        <strain evidence="2">Cs_M1</strain>
        <tissue evidence="2">Blood</tissue>
    </source>
</reference>
<proteinExistence type="predicted"/>